<feature type="transmembrane region" description="Helical" evidence="2">
    <location>
        <begin position="71"/>
        <end position="94"/>
    </location>
</feature>
<comment type="caution">
    <text evidence="4">The sequence shown here is derived from an EMBL/GenBank/DDBJ whole genome shotgun (WGS) entry which is preliminary data.</text>
</comment>
<dbReference type="PANTHER" id="PTHR34814">
    <property type="entry name" value="NITROSOGUANIDINE RESISTANCE PROTEIN SNG1"/>
    <property type="match status" value="1"/>
</dbReference>
<feature type="transmembrane region" description="Helical" evidence="2">
    <location>
        <begin position="456"/>
        <end position="481"/>
    </location>
</feature>
<name>A0AAN8F5A3_9EURO</name>
<evidence type="ECO:0000256" key="2">
    <source>
        <dbReference type="SAM" id="Phobius"/>
    </source>
</evidence>
<feature type="compositionally biased region" description="Basic and acidic residues" evidence="1">
    <location>
        <begin position="21"/>
        <end position="39"/>
    </location>
</feature>
<dbReference type="GO" id="GO:0016020">
    <property type="term" value="C:membrane"/>
    <property type="evidence" value="ECO:0007669"/>
    <property type="project" value="TreeGrafter"/>
</dbReference>
<keyword evidence="2" id="KW-1133">Transmembrane helix</keyword>
<feature type="transmembrane region" description="Helical" evidence="2">
    <location>
        <begin position="369"/>
        <end position="391"/>
    </location>
</feature>
<sequence length="504" mass="57150">MAEPVGMSHSPHRTSSDNTLDGDREHEHEKTEHKSRDASGQEEEGQQGPPKPVGFFDPRLHKTRWNVAKKWFLMSKTILLMTFILCVLSLYWAVLFKVNDNMSALTAIVVDFDGQSAPYQNAQPVVGPAMTQAAQQIRMPKGTIGWEVRSPADFNYDPIAVRQFIYDEHAWVAVIVNNNATALLRDAVQTGNAQYDPMGAAQIVYVQARDETTYANYILPQVQEYQTQVTSMFGRQWVGQVLSDTSLDPATYANAPQALSPAIGFSTFNLRPFTPTTATPAVTIGLIYLIIIAFFSFSFYLPIYSQFVIPKDHPPMHFWEMMIWRLGMVLLTYFFLSLAYSLVSLAFQIPFSNTSPHDDVTVANIPNAYGKGTFVVYWMINWVGMAALGLASENVTMVLGQPWTALWLIFWVISNVCTSFYAIPLEPTFFYWGYAWPLHNIVEGSRTILFDTHSRIGLNFGVLFTWVAINIFLFFPAAVFFRWRNTKEQMKQVPQSNLKWLLDG</sequence>
<dbReference type="EMBL" id="JAKLMC020000004">
    <property type="protein sequence ID" value="KAK5956938.1"/>
    <property type="molecule type" value="Genomic_DNA"/>
</dbReference>
<dbReference type="Proteomes" id="UP001316803">
    <property type="component" value="Unassembled WGS sequence"/>
</dbReference>
<dbReference type="AlphaFoldDB" id="A0AAN8F5A3"/>
<keyword evidence="5" id="KW-1185">Reference proteome</keyword>
<dbReference type="InterPro" id="IPR053001">
    <property type="entry name" value="MNNG_permease-like"/>
</dbReference>
<evidence type="ECO:0000259" key="3">
    <source>
        <dbReference type="Pfam" id="PF12051"/>
    </source>
</evidence>
<protein>
    <recommendedName>
        <fullName evidence="3">DUF3533 domain-containing protein</fullName>
    </recommendedName>
</protein>
<keyword evidence="2" id="KW-0472">Membrane</keyword>
<feature type="transmembrane region" description="Helical" evidence="2">
    <location>
        <begin position="322"/>
        <end position="349"/>
    </location>
</feature>
<reference evidence="4 5" key="1">
    <citation type="submission" date="2022-12" db="EMBL/GenBank/DDBJ databases">
        <title>Genomic features and morphological characterization of a novel Knufia sp. strain isolated from spacecraft assembly facility.</title>
        <authorList>
            <person name="Teixeira M."/>
            <person name="Chander A.M."/>
            <person name="Stajich J.E."/>
            <person name="Venkateswaran K."/>
        </authorList>
    </citation>
    <scope>NUCLEOTIDE SEQUENCE [LARGE SCALE GENOMIC DNA]</scope>
    <source>
        <strain evidence="4 5">FJI-L2-BK-P2</strain>
    </source>
</reference>
<feature type="region of interest" description="Disordered" evidence="1">
    <location>
        <begin position="1"/>
        <end position="57"/>
    </location>
</feature>
<gene>
    <name evidence="4" type="ORF">OHC33_002427</name>
</gene>
<evidence type="ECO:0000313" key="4">
    <source>
        <dbReference type="EMBL" id="KAK5956938.1"/>
    </source>
</evidence>
<dbReference type="InterPro" id="IPR022703">
    <property type="entry name" value="DUF3533"/>
</dbReference>
<feature type="domain" description="DUF3533" evidence="3">
    <location>
        <begin position="78"/>
        <end position="471"/>
    </location>
</feature>
<organism evidence="4 5">
    <name type="scientific">Knufia fluminis</name>
    <dbReference type="NCBI Taxonomy" id="191047"/>
    <lineage>
        <taxon>Eukaryota</taxon>
        <taxon>Fungi</taxon>
        <taxon>Dikarya</taxon>
        <taxon>Ascomycota</taxon>
        <taxon>Pezizomycotina</taxon>
        <taxon>Eurotiomycetes</taxon>
        <taxon>Chaetothyriomycetidae</taxon>
        <taxon>Chaetothyriales</taxon>
        <taxon>Trichomeriaceae</taxon>
        <taxon>Knufia</taxon>
    </lineage>
</organism>
<dbReference type="Pfam" id="PF12051">
    <property type="entry name" value="DUF3533"/>
    <property type="match status" value="1"/>
</dbReference>
<evidence type="ECO:0000313" key="5">
    <source>
        <dbReference type="Proteomes" id="UP001316803"/>
    </source>
</evidence>
<feature type="transmembrane region" description="Helical" evidence="2">
    <location>
        <begin position="403"/>
        <end position="423"/>
    </location>
</feature>
<proteinExistence type="predicted"/>
<keyword evidence="2" id="KW-0812">Transmembrane</keyword>
<evidence type="ECO:0000256" key="1">
    <source>
        <dbReference type="SAM" id="MobiDB-lite"/>
    </source>
</evidence>
<accession>A0AAN8F5A3</accession>
<feature type="transmembrane region" description="Helical" evidence="2">
    <location>
        <begin position="281"/>
        <end position="301"/>
    </location>
</feature>
<dbReference type="PANTHER" id="PTHR34814:SF1">
    <property type="entry name" value="NITROSOGUANIDINE RESISTANCE PROTEIN SNG1"/>
    <property type="match status" value="1"/>
</dbReference>